<dbReference type="Proteomes" id="UP000238375">
    <property type="component" value="Unassembled WGS sequence"/>
</dbReference>
<organism evidence="2 3">
    <name type="scientific">Spirosoma oryzae</name>
    <dbReference type="NCBI Taxonomy" id="1469603"/>
    <lineage>
        <taxon>Bacteria</taxon>
        <taxon>Pseudomonadati</taxon>
        <taxon>Bacteroidota</taxon>
        <taxon>Cytophagia</taxon>
        <taxon>Cytophagales</taxon>
        <taxon>Cytophagaceae</taxon>
        <taxon>Spirosoma</taxon>
    </lineage>
</organism>
<keyword evidence="1" id="KW-0812">Transmembrane</keyword>
<keyword evidence="3" id="KW-1185">Reference proteome</keyword>
<protein>
    <submittedName>
        <fullName evidence="2">Uncharacterized protein</fullName>
    </submittedName>
</protein>
<gene>
    <name evidence="2" type="ORF">CLV58_115135</name>
</gene>
<dbReference type="EMBL" id="PVTE01000015">
    <property type="protein sequence ID" value="PRY35052.1"/>
    <property type="molecule type" value="Genomic_DNA"/>
</dbReference>
<dbReference type="AlphaFoldDB" id="A0A2T0SNQ5"/>
<reference evidence="2 3" key="1">
    <citation type="submission" date="2018-03" db="EMBL/GenBank/DDBJ databases">
        <title>Genomic Encyclopedia of Archaeal and Bacterial Type Strains, Phase II (KMG-II): from individual species to whole genera.</title>
        <authorList>
            <person name="Goeker M."/>
        </authorList>
    </citation>
    <scope>NUCLEOTIDE SEQUENCE [LARGE SCALE GENOMIC DNA]</scope>
    <source>
        <strain evidence="2 3">DSM 28354</strain>
    </source>
</reference>
<evidence type="ECO:0000313" key="2">
    <source>
        <dbReference type="EMBL" id="PRY35052.1"/>
    </source>
</evidence>
<sequence>MLSRFTWLDLFVVGGIITALYYGYIAVVYYREDIREWLSNKGKKAPADAAVTTTQSDDDEDEANLYSVHSYGDSEPVEPEPAPVVAAAPVVAEQADQELNLAGAVIEEQEPFALPVNGTIVRPTEERLDDLIVAADGVSKDESGKAKAKDEQNQPAVRIASMINYQAGQAAFADISFNR</sequence>
<evidence type="ECO:0000313" key="3">
    <source>
        <dbReference type="Proteomes" id="UP000238375"/>
    </source>
</evidence>
<name>A0A2T0SNQ5_9BACT</name>
<feature type="transmembrane region" description="Helical" evidence="1">
    <location>
        <begin position="6"/>
        <end position="30"/>
    </location>
</feature>
<keyword evidence="1" id="KW-1133">Transmembrane helix</keyword>
<accession>A0A2T0SNQ5</accession>
<proteinExistence type="predicted"/>
<dbReference type="RefSeq" id="WP_106139187.1">
    <property type="nucleotide sequence ID" value="NZ_PVTE01000015.1"/>
</dbReference>
<dbReference type="OrthoDB" id="941737at2"/>
<comment type="caution">
    <text evidence="2">The sequence shown here is derived from an EMBL/GenBank/DDBJ whole genome shotgun (WGS) entry which is preliminary data.</text>
</comment>
<keyword evidence="1" id="KW-0472">Membrane</keyword>
<evidence type="ECO:0000256" key="1">
    <source>
        <dbReference type="SAM" id="Phobius"/>
    </source>
</evidence>